<dbReference type="Proteomes" id="UP001187471">
    <property type="component" value="Unassembled WGS sequence"/>
</dbReference>
<accession>A0AA88U7D4</accession>
<dbReference type="GO" id="GO:0005682">
    <property type="term" value="C:U5 snRNP"/>
    <property type="evidence" value="ECO:0007669"/>
    <property type="project" value="TreeGrafter"/>
</dbReference>
<keyword evidence="2" id="KW-1185">Reference proteome</keyword>
<dbReference type="PANTHER" id="PTHR13007:SF19">
    <property type="entry name" value="PRE-MRNA-SPLICING FACTOR 18"/>
    <property type="match status" value="1"/>
</dbReference>
<protein>
    <submittedName>
        <fullName evidence="1">Uncharacterized protein</fullName>
    </submittedName>
</protein>
<proteinExistence type="predicted"/>
<sequence>MSAALFIARASSKARCLQNPVGMLWQSGGRSRLAGTTNFSSSPDDSLPESLYITLEEYQQLLSDGVLRSLYPPPEPSGKLTMVDNRGGKLLEDIEVSDQLKKVEGAITDDQDNDLKLMNMNFEDLCDEDKILVFFKRIWMKWNEEMVEKRSGVGQDSIQVFEWYARHPDILFNLCRKKLMNMNFEDLCDEDKILVFFKRIWMKWNEEIEEKRSSVGQGSIQVFEWYARHPDMLFKLCRKKLLQDDYRQALISIIDCCMKQDFTSAIAYLHRADTDILAYMPYSDAVACSLGAVDRLVHLFFMQKTGLSKGTQLVK</sequence>
<comment type="caution">
    <text evidence="1">The sequence shown here is derived from an EMBL/GenBank/DDBJ whole genome shotgun (WGS) entry which is preliminary data.</text>
</comment>
<dbReference type="AlphaFoldDB" id="A0AA88U7D4"/>
<dbReference type="InterPro" id="IPR039979">
    <property type="entry name" value="PRPF18"/>
</dbReference>
<dbReference type="Gene3D" id="1.20.940.10">
    <property type="entry name" value="Functional domain of the splicing factor Prp18"/>
    <property type="match status" value="1"/>
</dbReference>
<dbReference type="PANTHER" id="PTHR13007">
    <property type="entry name" value="PRE-MRNA SPLICING FACTOR-RELATED"/>
    <property type="match status" value="1"/>
</dbReference>
<dbReference type="GO" id="GO:0000350">
    <property type="term" value="P:generation of catalytic spliceosome for second transesterification step"/>
    <property type="evidence" value="ECO:0007669"/>
    <property type="project" value="TreeGrafter"/>
</dbReference>
<evidence type="ECO:0000313" key="1">
    <source>
        <dbReference type="EMBL" id="KAK2971416.1"/>
    </source>
</evidence>
<reference evidence="1" key="1">
    <citation type="submission" date="2022-12" db="EMBL/GenBank/DDBJ databases">
        <title>Draft genome assemblies for two species of Escallonia (Escalloniales).</title>
        <authorList>
            <person name="Chanderbali A."/>
            <person name="Dervinis C."/>
            <person name="Anghel I."/>
            <person name="Soltis D."/>
            <person name="Soltis P."/>
            <person name="Zapata F."/>
        </authorList>
    </citation>
    <scope>NUCLEOTIDE SEQUENCE</scope>
    <source>
        <strain evidence="1">UCBG92.1500</strain>
        <tissue evidence="1">Leaf</tissue>
    </source>
</reference>
<dbReference type="GO" id="GO:0071021">
    <property type="term" value="C:U2-type post-spliceosomal complex"/>
    <property type="evidence" value="ECO:0007669"/>
    <property type="project" value="TreeGrafter"/>
</dbReference>
<dbReference type="GO" id="GO:0046540">
    <property type="term" value="C:U4/U6 x U5 tri-snRNP complex"/>
    <property type="evidence" value="ECO:0007669"/>
    <property type="project" value="TreeGrafter"/>
</dbReference>
<name>A0AA88U7D4_9ASTE</name>
<evidence type="ECO:0000313" key="2">
    <source>
        <dbReference type="Proteomes" id="UP001187471"/>
    </source>
</evidence>
<organism evidence="1 2">
    <name type="scientific">Escallonia rubra</name>
    <dbReference type="NCBI Taxonomy" id="112253"/>
    <lineage>
        <taxon>Eukaryota</taxon>
        <taxon>Viridiplantae</taxon>
        <taxon>Streptophyta</taxon>
        <taxon>Embryophyta</taxon>
        <taxon>Tracheophyta</taxon>
        <taxon>Spermatophyta</taxon>
        <taxon>Magnoliopsida</taxon>
        <taxon>eudicotyledons</taxon>
        <taxon>Gunneridae</taxon>
        <taxon>Pentapetalae</taxon>
        <taxon>asterids</taxon>
        <taxon>campanulids</taxon>
        <taxon>Escalloniales</taxon>
        <taxon>Escalloniaceae</taxon>
        <taxon>Escallonia</taxon>
    </lineage>
</organism>
<dbReference type="SUPFAM" id="SSF47938">
    <property type="entry name" value="Functional domain of the splicing factor Prp18"/>
    <property type="match status" value="1"/>
</dbReference>
<dbReference type="EMBL" id="JAVXUO010002584">
    <property type="protein sequence ID" value="KAK2971416.1"/>
    <property type="molecule type" value="Genomic_DNA"/>
</dbReference>
<gene>
    <name evidence="1" type="ORF">RJ640_025366</name>
</gene>